<reference evidence="1 2" key="1">
    <citation type="submission" date="2019-05" db="EMBL/GenBank/DDBJ databases">
        <title>Another draft genome of Portunus trituberculatus and its Hox gene families provides insights of decapod evolution.</title>
        <authorList>
            <person name="Jeong J.-H."/>
            <person name="Song I."/>
            <person name="Kim S."/>
            <person name="Choi T."/>
            <person name="Kim D."/>
            <person name="Ryu S."/>
            <person name="Kim W."/>
        </authorList>
    </citation>
    <scope>NUCLEOTIDE SEQUENCE [LARGE SCALE GENOMIC DNA]</scope>
    <source>
        <tissue evidence="1">Muscle</tissue>
    </source>
</reference>
<protein>
    <submittedName>
        <fullName evidence="1">Uncharacterized protein</fullName>
    </submittedName>
</protein>
<sequence>MLKYIHFDTKCYSKVNETFQVPIFVRKRVHAEVKDFSHGTRNGIFPASVVNYFRSIEPWLRYFCPIRLDWYPGTKTISLPDLQLATRTTCGPMGLYGKYTKS</sequence>
<evidence type="ECO:0000313" key="1">
    <source>
        <dbReference type="EMBL" id="MPC67880.1"/>
    </source>
</evidence>
<dbReference type="EMBL" id="VSRR010026906">
    <property type="protein sequence ID" value="MPC67880.1"/>
    <property type="molecule type" value="Genomic_DNA"/>
</dbReference>
<evidence type="ECO:0000313" key="2">
    <source>
        <dbReference type="Proteomes" id="UP000324222"/>
    </source>
</evidence>
<name>A0A5B7H6Y1_PORTR</name>
<gene>
    <name evidence="1" type="ORF">E2C01_062066</name>
</gene>
<accession>A0A5B7H6Y1</accession>
<organism evidence="1 2">
    <name type="scientific">Portunus trituberculatus</name>
    <name type="common">Swimming crab</name>
    <name type="synonym">Neptunus trituberculatus</name>
    <dbReference type="NCBI Taxonomy" id="210409"/>
    <lineage>
        <taxon>Eukaryota</taxon>
        <taxon>Metazoa</taxon>
        <taxon>Ecdysozoa</taxon>
        <taxon>Arthropoda</taxon>
        <taxon>Crustacea</taxon>
        <taxon>Multicrustacea</taxon>
        <taxon>Malacostraca</taxon>
        <taxon>Eumalacostraca</taxon>
        <taxon>Eucarida</taxon>
        <taxon>Decapoda</taxon>
        <taxon>Pleocyemata</taxon>
        <taxon>Brachyura</taxon>
        <taxon>Eubrachyura</taxon>
        <taxon>Portunoidea</taxon>
        <taxon>Portunidae</taxon>
        <taxon>Portuninae</taxon>
        <taxon>Portunus</taxon>
    </lineage>
</organism>
<proteinExistence type="predicted"/>
<dbReference type="AlphaFoldDB" id="A0A5B7H6Y1"/>
<keyword evidence="2" id="KW-1185">Reference proteome</keyword>
<dbReference type="Proteomes" id="UP000324222">
    <property type="component" value="Unassembled WGS sequence"/>
</dbReference>
<comment type="caution">
    <text evidence="1">The sequence shown here is derived from an EMBL/GenBank/DDBJ whole genome shotgun (WGS) entry which is preliminary data.</text>
</comment>